<evidence type="ECO:0000256" key="1">
    <source>
        <dbReference type="ARBA" id="ARBA00022737"/>
    </source>
</evidence>
<evidence type="ECO:0000313" key="6">
    <source>
        <dbReference type="WBParaSite" id="L893_g17336.t2"/>
    </source>
</evidence>
<dbReference type="Proteomes" id="UP000095287">
    <property type="component" value="Unplaced"/>
</dbReference>
<feature type="domain" description="Calponin-homology (CH)" evidence="4">
    <location>
        <begin position="95"/>
        <end position="198"/>
    </location>
</feature>
<dbReference type="InterPro" id="IPR001715">
    <property type="entry name" value="CH_dom"/>
</dbReference>
<dbReference type="InterPro" id="IPR001589">
    <property type="entry name" value="Actinin_actin-bd_CS"/>
</dbReference>
<dbReference type="CDD" id="cd21188">
    <property type="entry name" value="CH_PLEC-like_rpt1"/>
    <property type="match status" value="1"/>
</dbReference>
<keyword evidence="1" id="KW-0677">Repeat</keyword>
<dbReference type="GO" id="GO:0003779">
    <property type="term" value="F:actin binding"/>
    <property type="evidence" value="ECO:0007669"/>
    <property type="project" value="UniProtKB-KW"/>
</dbReference>
<keyword evidence="5" id="KW-1185">Reference proteome</keyword>
<proteinExistence type="predicted"/>
<dbReference type="Pfam" id="PF00307">
    <property type="entry name" value="CH"/>
    <property type="match status" value="1"/>
</dbReference>
<evidence type="ECO:0000313" key="5">
    <source>
        <dbReference type="Proteomes" id="UP000095287"/>
    </source>
</evidence>
<dbReference type="InterPro" id="IPR036872">
    <property type="entry name" value="CH_dom_sf"/>
</dbReference>
<feature type="region of interest" description="Disordered" evidence="3">
    <location>
        <begin position="22"/>
        <end position="54"/>
    </location>
</feature>
<reference evidence="6" key="1">
    <citation type="submission" date="2016-11" db="UniProtKB">
        <authorList>
            <consortium name="WormBaseParasite"/>
        </authorList>
    </citation>
    <scope>IDENTIFICATION</scope>
</reference>
<sequence length="315" mass="35742">MYNLQISEPLFSQEGCDQLVGHSEAGFSEDDPSRRQSDGMSSTPRANGHSVYSPVNGNGYVSDYSSDYYQMDSVETECLEHYEHNLEKYKDERDAIQKKTFTKWVNKHLTKAGRNVADLFVDLQDGLNLIALLEALSSERLPRENGFTRFHRIQNVQYSLDFLKRKQIKLVNIRPEDIVEGNGKLTLGLIWTIILNFQVSVIKQRQQQELAESYIAASANPTSPSTLRQVSLLLLYLTGGALCPIAIPSRVAFFPDWPIHVERSTNWTMLGARQAKENLSSRLERIWSLRRGSKELNVEESNTVQLKLRGLGGYG</sequence>
<dbReference type="Gene3D" id="1.10.418.10">
    <property type="entry name" value="Calponin-like domain"/>
    <property type="match status" value="1"/>
</dbReference>
<name>A0A1I7YKV2_9BILA</name>
<dbReference type="PROSITE" id="PS00019">
    <property type="entry name" value="ACTININ_1"/>
    <property type="match status" value="1"/>
</dbReference>
<evidence type="ECO:0000256" key="3">
    <source>
        <dbReference type="SAM" id="MobiDB-lite"/>
    </source>
</evidence>
<dbReference type="AlphaFoldDB" id="A0A1I7YKV2"/>
<protein>
    <submittedName>
        <fullName evidence="6">Calponin-homology (CH) domain-containing protein</fullName>
    </submittedName>
</protein>
<dbReference type="WBParaSite" id="L893_g17336.t2">
    <property type="protein sequence ID" value="L893_g17336.t2"/>
    <property type="gene ID" value="L893_g17336"/>
</dbReference>
<dbReference type="SMART" id="SM00033">
    <property type="entry name" value="CH"/>
    <property type="match status" value="1"/>
</dbReference>
<dbReference type="PROSITE" id="PS50021">
    <property type="entry name" value="CH"/>
    <property type="match status" value="1"/>
</dbReference>
<dbReference type="SUPFAM" id="SSF47576">
    <property type="entry name" value="Calponin-homology domain, CH-domain"/>
    <property type="match status" value="1"/>
</dbReference>
<evidence type="ECO:0000256" key="2">
    <source>
        <dbReference type="ARBA" id="ARBA00023203"/>
    </source>
</evidence>
<dbReference type="PANTHER" id="PTHR11915">
    <property type="entry name" value="SPECTRIN/FILAMIN RELATED CYTOSKELETAL PROTEIN"/>
    <property type="match status" value="1"/>
</dbReference>
<accession>A0A1I7YKV2</accession>
<evidence type="ECO:0000259" key="4">
    <source>
        <dbReference type="PROSITE" id="PS50021"/>
    </source>
</evidence>
<dbReference type="PROSITE" id="PS00020">
    <property type="entry name" value="ACTININ_2"/>
    <property type="match status" value="1"/>
</dbReference>
<organism evidence="5 6">
    <name type="scientific">Steinernema glaseri</name>
    <dbReference type="NCBI Taxonomy" id="37863"/>
    <lineage>
        <taxon>Eukaryota</taxon>
        <taxon>Metazoa</taxon>
        <taxon>Ecdysozoa</taxon>
        <taxon>Nematoda</taxon>
        <taxon>Chromadorea</taxon>
        <taxon>Rhabditida</taxon>
        <taxon>Tylenchina</taxon>
        <taxon>Panagrolaimomorpha</taxon>
        <taxon>Strongyloidoidea</taxon>
        <taxon>Steinernematidae</taxon>
        <taxon>Steinernema</taxon>
    </lineage>
</organism>
<keyword evidence="2" id="KW-0009">Actin-binding</keyword>
<dbReference type="FunFam" id="1.10.418.10:FF:000048">
    <property type="entry name" value="Short stop, isoform B"/>
    <property type="match status" value="1"/>
</dbReference>